<feature type="transmembrane region" description="Helical" evidence="1">
    <location>
        <begin position="62"/>
        <end position="81"/>
    </location>
</feature>
<dbReference type="PANTHER" id="PTHR37305:SF1">
    <property type="entry name" value="MEMBRANE PROTEIN"/>
    <property type="match status" value="1"/>
</dbReference>
<reference evidence="3 5" key="2">
    <citation type="submission" date="2020-08" db="EMBL/GenBank/DDBJ databases">
        <title>Genomic Encyclopedia of Type Strains, Phase IV (KMG-IV): sequencing the most valuable type-strain genomes for metagenomic binning, comparative biology and taxonomic classification.</title>
        <authorList>
            <person name="Goeker M."/>
        </authorList>
    </citation>
    <scope>NUCLEOTIDE SEQUENCE [LARGE SCALE GENOMIC DNA]</scope>
    <source>
        <strain evidence="3 5">DSM 22419</strain>
    </source>
</reference>
<accession>A0A6V7RT14</accession>
<feature type="transmembrane region" description="Helical" evidence="1">
    <location>
        <begin position="102"/>
        <end position="130"/>
    </location>
</feature>
<evidence type="ECO:0000313" key="2">
    <source>
        <dbReference type="EMBL" id="CAD2081737.1"/>
    </source>
</evidence>
<comment type="caution">
    <text evidence="2">The sequence shown here is derived from an EMBL/GenBank/DDBJ whole genome shotgun (WGS) entry which is preliminary data.</text>
</comment>
<dbReference type="Proteomes" id="UP000545588">
    <property type="component" value="Unassembled WGS sequence"/>
</dbReference>
<feature type="transmembrane region" description="Helical" evidence="1">
    <location>
        <begin position="226"/>
        <end position="248"/>
    </location>
</feature>
<dbReference type="EMBL" id="JACHFF010000001">
    <property type="protein sequence ID" value="MBB6423324.1"/>
    <property type="molecule type" value="Genomic_DNA"/>
</dbReference>
<dbReference type="Pfam" id="PF12730">
    <property type="entry name" value="ABC2_membrane_4"/>
    <property type="match status" value="1"/>
</dbReference>
<keyword evidence="1" id="KW-1133">Transmembrane helix</keyword>
<evidence type="ECO:0000256" key="1">
    <source>
        <dbReference type="SAM" id="Phobius"/>
    </source>
</evidence>
<name>A0A6V7RT14_9STAP</name>
<dbReference type="PANTHER" id="PTHR37305">
    <property type="entry name" value="INTEGRAL MEMBRANE PROTEIN-RELATED"/>
    <property type="match status" value="1"/>
</dbReference>
<keyword evidence="5" id="KW-1185">Reference proteome</keyword>
<feature type="transmembrane region" description="Helical" evidence="1">
    <location>
        <begin position="150"/>
        <end position="171"/>
    </location>
</feature>
<organism evidence="2 4">
    <name type="scientific">Jeotgalicoccus coquinae</name>
    <dbReference type="NCBI Taxonomy" id="709509"/>
    <lineage>
        <taxon>Bacteria</taxon>
        <taxon>Bacillati</taxon>
        <taxon>Bacillota</taxon>
        <taxon>Bacilli</taxon>
        <taxon>Bacillales</taxon>
        <taxon>Staphylococcaceae</taxon>
        <taxon>Jeotgalicoccus</taxon>
    </lineage>
</organism>
<dbReference type="RefSeq" id="WP_184282758.1">
    <property type="nucleotide sequence ID" value="NZ_BMCO01000001.1"/>
</dbReference>
<reference evidence="2 4" key="1">
    <citation type="submission" date="2020-07" db="EMBL/GenBank/DDBJ databases">
        <authorList>
            <person name="Criscuolo A."/>
        </authorList>
    </citation>
    <scope>NUCLEOTIDE SEQUENCE [LARGE SCALE GENOMIC DNA]</scope>
    <source>
        <strain evidence="2">CIP111751</strain>
    </source>
</reference>
<evidence type="ECO:0000313" key="3">
    <source>
        <dbReference type="EMBL" id="MBB6423324.1"/>
    </source>
</evidence>
<gene>
    <name evidence="3" type="ORF">HNR41_001250</name>
    <name evidence="2" type="ORF">JEOCOQ751_02124</name>
</gene>
<keyword evidence="1" id="KW-0472">Membrane</keyword>
<evidence type="ECO:0000313" key="4">
    <source>
        <dbReference type="Proteomes" id="UP000534001"/>
    </source>
</evidence>
<feature type="transmembrane region" description="Helical" evidence="1">
    <location>
        <begin position="178"/>
        <end position="197"/>
    </location>
</feature>
<feature type="transmembrane region" description="Helical" evidence="1">
    <location>
        <begin position="18"/>
        <end position="42"/>
    </location>
</feature>
<proteinExistence type="predicted"/>
<dbReference type="AlphaFoldDB" id="A0A6V7RT14"/>
<sequence length="254" mass="28214">MNNLLQAEIFKLRHNKSFWLILIVSLGLSSLMHYLVITGWWMLTNTPFETMGIPEMNALSMFILPLFFNLMTGTLAAFYISTEFDSSGVIKNQIISGKNRSLIYLAKYLVFTAAATVITVIIPVGTGLILNLLMNAGIFDGNSMMYLLKAFGLFTLQLAGYTAIVTLIAILTGDSGRTIIFTIVFTLIMFVIEKMPMSDIITAIYDYSVFRQFSIVMNPEMTSGDIIAAVVIGVISTAVMLVIGMYIFNKKEIK</sequence>
<protein>
    <submittedName>
        <fullName evidence="3">ABC-2 type transport system permease protein</fullName>
    </submittedName>
</protein>
<evidence type="ECO:0000313" key="5">
    <source>
        <dbReference type="Proteomes" id="UP000545588"/>
    </source>
</evidence>
<dbReference type="Proteomes" id="UP000534001">
    <property type="component" value="Unassembled WGS sequence"/>
</dbReference>
<dbReference type="EMBL" id="CAJEWA010000008">
    <property type="protein sequence ID" value="CAD2081737.1"/>
    <property type="molecule type" value="Genomic_DNA"/>
</dbReference>
<keyword evidence="1" id="KW-0812">Transmembrane</keyword>